<evidence type="ECO:0000256" key="7">
    <source>
        <dbReference type="SAM" id="MobiDB-lite"/>
    </source>
</evidence>
<dbReference type="HAMAP" id="MF_00360">
    <property type="entry name" value="Ribosomal_bS6"/>
    <property type="match status" value="1"/>
</dbReference>
<dbReference type="PANTHER" id="PTHR21011:SF1">
    <property type="entry name" value="SMALL RIBOSOMAL SUBUNIT PROTEIN BS6M"/>
    <property type="match status" value="1"/>
</dbReference>
<evidence type="ECO:0000256" key="4">
    <source>
        <dbReference type="ARBA" id="ARBA00035104"/>
    </source>
</evidence>
<proteinExistence type="inferred from homology"/>
<dbReference type="NCBIfam" id="TIGR00166">
    <property type="entry name" value="S6"/>
    <property type="match status" value="1"/>
</dbReference>
<feature type="compositionally biased region" description="Basic and acidic residues" evidence="7">
    <location>
        <begin position="114"/>
        <end position="124"/>
    </location>
</feature>
<dbReference type="RefSeq" id="WP_207692005.1">
    <property type="nucleotide sequence ID" value="NZ_CP061799.1"/>
</dbReference>
<dbReference type="Proteomes" id="UP000663720">
    <property type="component" value="Chromosome"/>
</dbReference>
<keyword evidence="9" id="KW-1185">Reference proteome</keyword>
<dbReference type="PANTHER" id="PTHR21011">
    <property type="entry name" value="MITOCHONDRIAL 28S RIBOSOMAL PROTEIN S6"/>
    <property type="match status" value="1"/>
</dbReference>
<comment type="function">
    <text evidence="4 6">Binds together with bS18 to 16S ribosomal RNA.</text>
</comment>
<feature type="region of interest" description="Disordered" evidence="7">
    <location>
        <begin position="114"/>
        <end position="151"/>
    </location>
</feature>
<evidence type="ECO:0000256" key="6">
    <source>
        <dbReference type="HAMAP-Rule" id="MF_00360"/>
    </source>
</evidence>
<dbReference type="Pfam" id="PF01250">
    <property type="entry name" value="Ribosomal_S6"/>
    <property type="match status" value="1"/>
</dbReference>
<organism evidence="8 9">
    <name type="scientific">Desulfonema limicola</name>
    <dbReference type="NCBI Taxonomy" id="45656"/>
    <lineage>
        <taxon>Bacteria</taxon>
        <taxon>Pseudomonadati</taxon>
        <taxon>Thermodesulfobacteriota</taxon>
        <taxon>Desulfobacteria</taxon>
        <taxon>Desulfobacterales</taxon>
        <taxon>Desulfococcaceae</taxon>
        <taxon>Desulfonema</taxon>
    </lineage>
</organism>
<keyword evidence="6" id="KW-0699">rRNA-binding</keyword>
<dbReference type="Gene3D" id="3.30.70.60">
    <property type="match status" value="1"/>
</dbReference>
<dbReference type="GO" id="GO:0005840">
    <property type="term" value="C:ribosome"/>
    <property type="evidence" value="ECO:0007669"/>
    <property type="project" value="UniProtKB-KW"/>
</dbReference>
<name>A0A975B7X8_9BACT</name>
<dbReference type="GO" id="GO:0006412">
    <property type="term" value="P:translation"/>
    <property type="evidence" value="ECO:0007669"/>
    <property type="project" value="UniProtKB-UniRule"/>
</dbReference>
<dbReference type="GO" id="GO:0003735">
    <property type="term" value="F:structural constituent of ribosome"/>
    <property type="evidence" value="ECO:0007669"/>
    <property type="project" value="InterPro"/>
</dbReference>
<dbReference type="AlphaFoldDB" id="A0A975B7X8"/>
<accession>A0A975B7X8</accession>
<evidence type="ECO:0000256" key="2">
    <source>
        <dbReference type="ARBA" id="ARBA00022980"/>
    </source>
</evidence>
<evidence type="ECO:0000256" key="3">
    <source>
        <dbReference type="ARBA" id="ARBA00023274"/>
    </source>
</evidence>
<sequence length="151" mass="17293">MRRYETIVIADPDLSDEKQASFSERIQAIISQQGGFIVEFDVWGNRKLAYEIRKKSRGYYIRIDYCGTSESVEELERFFRIDDCAMKYMTILLDKDADIEAVKAMMAAKEADAKAAAESEKAAAESDTETAEQEETETENIDEDDDEEEEE</sequence>
<feature type="compositionally biased region" description="Acidic residues" evidence="7">
    <location>
        <begin position="126"/>
        <end position="151"/>
    </location>
</feature>
<evidence type="ECO:0000256" key="5">
    <source>
        <dbReference type="ARBA" id="ARBA00035294"/>
    </source>
</evidence>
<dbReference type="GO" id="GO:1990904">
    <property type="term" value="C:ribonucleoprotein complex"/>
    <property type="evidence" value="ECO:0007669"/>
    <property type="project" value="UniProtKB-KW"/>
</dbReference>
<reference evidence="8" key="1">
    <citation type="journal article" date="2021" name="Microb. Physiol.">
        <title>Proteogenomic Insights into the Physiology of Marine, Sulfate-Reducing, Filamentous Desulfonema limicola and Desulfonema magnum.</title>
        <authorList>
            <person name="Schnaars V."/>
            <person name="Wohlbrand L."/>
            <person name="Scheve S."/>
            <person name="Hinrichs C."/>
            <person name="Reinhardt R."/>
            <person name="Rabus R."/>
        </authorList>
    </citation>
    <scope>NUCLEOTIDE SEQUENCE</scope>
    <source>
        <strain evidence="8">5ac10</strain>
    </source>
</reference>
<dbReference type="KEGG" id="dli:dnl_26480"/>
<dbReference type="GO" id="GO:0070181">
    <property type="term" value="F:small ribosomal subunit rRNA binding"/>
    <property type="evidence" value="ECO:0007669"/>
    <property type="project" value="TreeGrafter"/>
</dbReference>
<dbReference type="InterPro" id="IPR000529">
    <property type="entry name" value="Ribosomal_bS6"/>
</dbReference>
<evidence type="ECO:0000313" key="8">
    <source>
        <dbReference type="EMBL" id="QTA80348.1"/>
    </source>
</evidence>
<keyword evidence="3 6" id="KW-0687">Ribonucleoprotein</keyword>
<keyword evidence="6" id="KW-0694">RNA-binding</keyword>
<dbReference type="EMBL" id="CP061799">
    <property type="protein sequence ID" value="QTA80348.1"/>
    <property type="molecule type" value="Genomic_DNA"/>
</dbReference>
<evidence type="ECO:0000256" key="1">
    <source>
        <dbReference type="ARBA" id="ARBA00009512"/>
    </source>
</evidence>
<protein>
    <recommendedName>
        <fullName evidence="5 6">Small ribosomal subunit protein bS6</fullName>
    </recommendedName>
</protein>
<dbReference type="GO" id="GO:0005737">
    <property type="term" value="C:cytoplasm"/>
    <property type="evidence" value="ECO:0007669"/>
    <property type="project" value="UniProtKB-ARBA"/>
</dbReference>
<dbReference type="InterPro" id="IPR035980">
    <property type="entry name" value="Ribosomal_bS6_sf"/>
</dbReference>
<dbReference type="InterPro" id="IPR014717">
    <property type="entry name" value="Transl_elong_EF1B/ribsomal_bS6"/>
</dbReference>
<evidence type="ECO:0000313" key="9">
    <source>
        <dbReference type="Proteomes" id="UP000663720"/>
    </source>
</evidence>
<gene>
    <name evidence="6 8" type="primary">rpsF</name>
    <name evidence="8" type="ORF">dnl_26480</name>
</gene>
<dbReference type="SUPFAM" id="SSF54995">
    <property type="entry name" value="Ribosomal protein S6"/>
    <property type="match status" value="1"/>
</dbReference>
<keyword evidence="2 6" id="KW-0689">Ribosomal protein</keyword>
<comment type="similarity">
    <text evidence="1 6">Belongs to the bacterial ribosomal protein bS6 family.</text>
</comment>
<dbReference type="InterPro" id="IPR020814">
    <property type="entry name" value="Ribosomal_S6_plastid/chlpt"/>
</dbReference>
<dbReference type="CDD" id="cd00473">
    <property type="entry name" value="bS6"/>
    <property type="match status" value="1"/>
</dbReference>